<comment type="caution">
    <text evidence="1">The sequence shown here is derived from an EMBL/GenBank/DDBJ whole genome shotgun (WGS) entry which is preliminary data.</text>
</comment>
<proteinExistence type="predicted"/>
<evidence type="ECO:0000313" key="1">
    <source>
        <dbReference type="EMBL" id="MPM81214.1"/>
    </source>
</evidence>
<accession>A0A645CWB5</accession>
<dbReference type="AlphaFoldDB" id="A0A645CWB5"/>
<gene>
    <name evidence="1" type="ORF">SDC9_128266</name>
</gene>
<dbReference type="EMBL" id="VSSQ01030620">
    <property type="protein sequence ID" value="MPM81214.1"/>
    <property type="molecule type" value="Genomic_DNA"/>
</dbReference>
<name>A0A645CWB5_9ZZZZ</name>
<reference evidence="1" key="1">
    <citation type="submission" date="2019-08" db="EMBL/GenBank/DDBJ databases">
        <authorList>
            <person name="Kucharzyk K."/>
            <person name="Murdoch R.W."/>
            <person name="Higgins S."/>
            <person name="Loffler F."/>
        </authorList>
    </citation>
    <scope>NUCLEOTIDE SEQUENCE</scope>
</reference>
<protein>
    <submittedName>
        <fullName evidence="1">Uncharacterized protein</fullName>
    </submittedName>
</protein>
<sequence>MDFFAGSRDTDDDAFAPAFVASFQSGFHDFDISDAFKTVIHAAVGHFNQDFLDRTIMFAWVDKISGAHFFGQFPFVGIHINSDDALGFGFFQTLDNSQSDRSKSEDRSHCAFFDFCRVFDSPEAGRHAATEQSNFIQWRLFIDVD</sequence>
<organism evidence="1">
    <name type="scientific">bioreactor metagenome</name>
    <dbReference type="NCBI Taxonomy" id="1076179"/>
    <lineage>
        <taxon>unclassified sequences</taxon>
        <taxon>metagenomes</taxon>
        <taxon>ecological metagenomes</taxon>
    </lineage>
</organism>